<evidence type="ECO:0000256" key="1">
    <source>
        <dbReference type="SAM" id="Phobius"/>
    </source>
</evidence>
<gene>
    <name evidence="2" type="ORF">WN944_012031</name>
</gene>
<proteinExistence type="predicted"/>
<dbReference type="EMBL" id="JBCGBO010000002">
    <property type="protein sequence ID" value="KAK9223586.1"/>
    <property type="molecule type" value="Genomic_DNA"/>
</dbReference>
<keyword evidence="3" id="KW-1185">Reference proteome</keyword>
<organism evidence="2 3">
    <name type="scientific">Citrus x changshan-huyou</name>
    <dbReference type="NCBI Taxonomy" id="2935761"/>
    <lineage>
        <taxon>Eukaryota</taxon>
        <taxon>Viridiplantae</taxon>
        <taxon>Streptophyta</taxon>
        <taxon>Embryophyta</taxon>
        <taxon>Tracheophyta</taxon>
        <taxon>Spermatophyta</taxon>
        <taxon>Magnoliopsida</taxon>
        <taxon>eudicotyledons</taxon>
        <taxon>Gunneridae</taxon>
        <taxon>Pentapetalae</taxon>
        <taxon>rosids</taxon>
        <taxon>malvids</taxon>
        <taxon>Sapindales</taxon>
        <taxon>Rutaceae</taxon>
        <taxon>Aurantioideae</taxon>
        <taxon>Citrus</taxon>
    </lineage>
</organism>
<reference evidence="2 3" key="1">
    <citation type="submission" date="2024-05" db="EMBL/GenBank/DDBJ databases">
        <title>Haplotype-resolved chromosome-level genome assembly of Huyou (Citrus changshanensis).</title>
        <authorList>
            <person name="Miao C."/>
            <person name="Chen W."/>
            <person name="Wu Y."/>
            <person name="Wang L."/>
            <person name="Zhao S."/>
            <person name="Grierson D."/>
            <person name="Xu C."/>
            <person name="Chen K."/>
        </authorList>
    </citation>
    <scope>NUCLEOTIDE SEQUENCE [LARGE SCALE GENOMIC DNA]</scope>
    <source>
        <strain evidence="2">01-14</strain>
        <tissue evidence="2">Leaf</tissue>
    </source>
</reference>
<evidence type="ECO:0000313" key="2">
    <source>
        <dbReference type="EMBL" id="KAK9223586.1"/>
    </source>
</evidence>
<name>A0AAP0QZA5_9ROSI</name>
<keyword evidence="1" id="KW-0812">Transmembrane</keyword>
<dbReference type="AlphaFoldDB" id="A0AAP0QZA5"/>
<keyword evidence="1" id="KW-0472">Membrane</keyword>
<accession>A0AAP0QZA5</accession>
<comment type="caution">
    <text evidence="2">The sequence shown here is derived from an EMBL/GenBank/DDBJ whole genome shotgun (WGS) entry which is preliminary data.</text>
</comment>
<dbReference type="Proteomes" id="UP001428341">
    <property type="component" value="Unassembled WGS sequence"/>
</dbReference>
<protein>
    <submittedName>
        <fullName evidence="2">Uncharacterized protein</fullName>
    </submittedName>
</protein>
<dbReference type="PANTHER" id="PTHR36063">
    <property type="entry name" value="ARABIDOPSIS THALIANA GENOMIC DNA, CHROMOSOME 5, P1 CLONE:MOK16"/>
    <property type="match status" value="1"/>
</dbReference>
<keyword evidence="1" id="KW-1133">Transmembrane helix</keyword>
<evidence type="ECO:0000313" key="3">
    <source>
        <dbReference type="Proteomes" id="UP001428341"/>
    </source>
</evidence>
<feature type="transmembrane region" description="Helical" evidence="1">
    <location>
        <begin position="52"/>
        <end position="71"/>
    </location>
</feature>
<dbReference type="PANTHER" id="PTHR36063:SF8">
    <property type="entry name" value="GENOME ASSEMBLY, CHROMOSOME: A06"/>
    <property type="match status" value="1"/>
</dbReference>
<sequence length="76" mass="8738">MVKDVNRICMYDWGERAVPTLMISHQKCSKCPKLETIAEEAGIEELEAGHKIVKFMVLVPVFVSVVSYLLLYRHIM</sequence>